<evidence type="ECO:0000313" key="3">
    <source>
        <dbReference type="EMBL" id="ACK74423.1"/>
    </source>
</evidence>
<dbReference type="InterPro" id="IPR008420">
    <property type="entry name" value="Borrelia_P13"/>
</dbReference>
<dbReference type="EMBL" id="CP001205">
    <property type="protein sequence ID" value="ACK74423.1"/>
    <property type="molecule type" value="Genomic_DNA"/>
</dbReference>
<keyword evidence="2" id="KW-0732">Signal</keyword>
<organism evidence="3 4">
    <name type="scientific">Borreliella burgdorferi (strain ZS7)</name>
    <name type="common">Borrelia burgdorferi</name>
    <dbReference type="NCBI Taxonomy" id="445985"/>
    <lineage>
        <taxon>Bacteria</taxon>
        <taxon>Pseudomonadati</taxon>
        <taxon>Spirochaetota</taxon>
        <taxon>Spirochaetia</taxon>
        <taxon>Spirochaetales</taxon>
        <taxon>Borreliaceae</taxon>
        <taxon>Borreliella</taxon>
    </lineage>
</organism>
<dbReference type="AlphaFoldDB" id="A0A0H3C1S3"/>
<feature type="transmembrane region" description="Helical" evidence="1">
    <location>
        <begin position="48"/>
        <end position="67"/>
    </location>
</feature>
<evidence type="ECO:0000313" key="4">
    <source>
        <dbReference type="Proteomes" id="UP000006901"/>
    </source>
</evidence>
<dbReference type="GeneID" id="56568181"/>
<reference evidence="3 4" key="1">
    <citation type="journal article" date="2011" name="J. Bacteriol.">
        <title>Whole-genome sequences of thirteen isolates of Borrelia burgdorferi.</title>
        <authorList>
            <person name="Schutzer S.E."/>
            <person name="Fraser-Liggett C.M."/>
            <person name="Casjens S.R."/>
            <person name="Qiu W.G."/>
            <person name="Dunn J.J."/>
            <person name="Mongodin E.F."/>
            <person name="Luft B.J."/>
        </authorList>
    </citation>
    <scope>NUCLEOTIDE SEQUENCE [LARGE SCALE GENOMIC DNA]</scope>
    <source>
        <strain evidence="3 4">ZS7</strain>
    </source>
</reference>
<feature type="chain" id="PRO_5002605733" evidence="2">
    <location>
        <begin position="22"/>
        <end position="179"/>
    </location>
</feature>
<accession>A0A0H3C1S3</accession>
<feature type="transmembrane region" description="Helical" evidence="1">
    <location>
        <begin position="74"/>
        <end position="94"/>
    </location>
</feature>
<dbReference type="KEGG" id="bbz:BbuZS7_0034"/>
<feature type="signal peptide" evidence="2">
    <location>
        <begin position="1"/>
        <end position="21"/>
    </location>
</feature>
<dbReference type="Proteomes" id="UP000006901">
    <property type="component" value="Chromosome"/>
</dbReference>
<keyword evidence="1" id="KW-0472">Membrane</keyword>
<gene>
    <name evidence="3" type="ordered locus">BbuZS7_0034</name>
</gene>
<protein>
    <submittedName>
        <fullName evidence="3">Outer membrane protein P13</fullName>
    </submittedName>
</protein>
<evidence type="ECO:0000256" key="2">
    <source>
        <dbReference type="SAM" id="SignalP"/>
    </source>
</evidence>
<keyword evidence="1" id="KW-1133">Transmembrane helix</keyword>
<name>A0A0H3C1S3_BORBZ</name>
<evidence type="ECO:0000256" key="1">
    <source>
        <dbReference type="SAM" id="Phobius"/>
    </source>
</evidence>
<proteinExistence type="predicted"/>
<feature type="transmembrane region" description="Helical" evidence="1">
    <location>
        <begin position="114"/>
        <end position="137"/>
    </location>
</feature>
<dbReference type="RefSeq" id="WP_002656384.1">
    <property type="nucleotide sequence ID" value="NC_011728.1"/>
</dbReference>
<dbReference type="NCBIfam" id="NF033724">
    <property type="entry name" value="P13_porin"/>
    <property type="match status" value="1"/>
</dbReference>
<sequence length="179" mass="19104">MNKLLIFVLATFCVFSSFAQANDSKNGAFGMSAGEKLLVYETSKQDPIVPFLLNLFLGFGIGSFAQGDILGGSLILGFDAVGIGLILAGAYLDIKALDGITKKAAFQWTWGKGVMLAGVVTMAVTRLTEIILPFTFANSYNRKLKNSLNVALGGFEPSFDVAMGQSSALGFELSFKKSY</sequence>
<dbReference type="Pfam" id="PF05628">
    <property type="entry name" value="Borrelia_P13"/>
    <property type="match status" value="1"/>
</dbReference>
<keyword evidence="1" id="KW-0812">Transmembrane</keyword>
<dbReference type="HOGENOM" id="CLU_120839_0_0_12"/>